<sequence>MAPTLKPSKTRLTKTKKTLDELVRDSQPLTAFTLPTLDNAKETVDFLKGRKATLAQRISNINQATASLKTAMSCFEEMFEKISPEDQIREQPSYE</sequence>
<dbReference type="AlphaFoldDB" id="A0A016UKC9"/>
<organism evidence="1 2">
    <name type="scientific">Ancylostoma ceylanicum</name>
    <dbReference type="NCBI Taxonomy" id="53326"/>
    <lineage>
        <taxon>Eukaryota</taxon>
        <taxon>Metazoa</taxon>
        <taxon>Ecdysozoa</taxon>
        <taxon>Nematoda</taxon>
        <taxon>Chromadorea</taxon>
        <taxon>Rhabditida</taxon>
        <taxon>Rhabditina</taxon>
        <taxon>Rhabditomorpha</taxon>
        <taxon>Strongyloidea</taxon>
        <taxon>Ancylostomatidae</taxon>
        <taxon>Ancylostomatinae</taxon>
        <taxon>Ancylostoma</taxon>
    </lineage>
</organism>
<dbReference type="OrthoDB" id="10375877at2759"/>
<keyword evidence="2" id="KW-1185">Reference proteome</keyword>
<proteinExistence type="predicted"/>
<reference evidence="2" key="1">
    <citation type="journal article" date="2015" name="Nat. Genet.">
        <title>The genome and transcriptome of the zoonotic hookworm Ancylostoma ceylanicum identify infection-specific gene families.</title>
        <authorList>
            <person name="Schwarz E.M."/>
            <person name="Hu Y."/>
            <person name="Antoshechkin I."/>
            <person name="Miller M.M."/>
            <person name="Sternberg P.W."/>
            <person name="Aroian R.V."/>
        </authorList>
    </citation>
    <scope>NUCLEOTIDE SEQUENCE</scope>
    <source>
        <strain evidence="2">HY135</strain>
    </source>
</reference>
<evidence type="ECO:0000313" key="2">
    <source>
        <dbReference type="Proteomes" id="UP000024635"/>
    </source>
</evidence>
<comment type="caution">
    <text evidence="1">The sequence shown here is derived from an EMBL/GenBank/DDBJ whole genome shotgun (WGS) entry which is preliminary data.</text>
</comment>
<accession>A0A016UKC9</accession>
<dbReference type="Proteomes" id="UP000024635">
    <property type="component" value="Unassembled WGS sequence"/>
</dbReference>
<evidence type="ECO:0000313" key="1">
    <source>
        <dbReference type="EMBL" id="EYC15371.1"/>
    </source>
</evidence>
<protein>
    <submittedName>
        <fullName evidence="1">Uncharacterized protein</fullName>
    </submittedName>
</protein>
<dbReference type="EMBL" id="JARK01001373">
    <property type="protein sequence ID" value="EYC15371.1"/>
    <property type="molecule type" value="Genomic_DNA"/>
</dbReference>
<name>A0A016UKC9_9BILA</name>
<gene>
    <name evidence="1" type="primary">Acey_s0037.g3481</name>
    <name evidence="1" type="ORF">Y032_0037g3481</name>
</gene>